<dbReference type="PANTHER" id="PTHR31302:SF30">
    <property type="entry name" value="CALCINEURIN-LIKE PHOSPHOESTERASE DOMAIN-CONTAINING PROTEIN"/>
    <property type="match status" value="1"/>
</dbReference>
<protein>
    <recommendedName>
        <fullName evidence="2">Calcineurin-like phosphoesterase domain-containing protein</fullName>
    </recommendedName>
</protein>
<feature type="transmembrane region" description="Helical" evidence="1">
    <location>
        <begin position="123"/>
        <end position="149"/>
    </location>
</feature>
<keyword evidence="1" id="KW-0472">Membrane</keyword>
<evidence type="ECO:0000256" key="1">
    <source>
        <dbReference type="SAM" id="Phobius"/>
    </source>
</evidence>
<dbReference type="EMBL" id="JAUCMV010000001">
    <property type="protein sequence ID" value="KAK0425353.1"/>
    <property type="molecule type" value="Genomic_DNA"/>
</dbReference>
<dbReference type="SUPFAM" id="SSF56300">
    <property type="entry name" value="Metallo-dependent phosphatases"/>
    <property type="match status" value="1"/>
</dbReference>
<feature type="transmembrane region" description="Helical" evidence="1">
    <location>
        <begin position="45"/>
        <end position="65"/>
    </location>
</feature>
<reference evidence="3" key="1">
    <citation type="submission" date="2023-06" db="EMBL/GenBank/DDBJ databases">
        <title>Genomic analysis of the entomopathogenic nematode Steinernema hermaphroditum.</title>
        <authorList>
            <person name="Schwarz E.M."/>
            <person name="Heppert J.K."/>
            <person name="Baniya A."/>
            <person name="Schwartz H.T."/>
            <person name="Tan C.-H."/>
            <person name="Antoshechkin I."/>
            <person name="Sternberg P.W."/>
            <person name="Goodrich-Blair H."/>
            <person name="Dillman A.R."/>
        </authorList>
    </citation>
    <scope>NUCLEOTIDE SEQUENCE</scope>
    <source>
        <strain evidence="3">PS9179</strain>
        <tissue evidence="3">Whole animal</tissue>
    </source>
</reference>
<feature type="domain" description="Calcineurin-like phosphoesterase" evidence="2">
    <location>
        <begin position="226"/>
        <end position="397"/>
    </location>
</feature>
<dbReference type="InterPro" id="IPR051158">
    <property type="entry name" value="Metallophosphoesterase_sf"/>
</dbReference>
<dbReference type="CDD" id="cd07385">
    <property type="entry name" value="MPP_YkuE_C"/>
    <property type="match status" value="1"/>
</dbReference>
<name>A0AA39ILL9_9BILA</name>
<feature type="transmembrane region" description="Helical" evidence="1">
    <location>
        <begin position="186"/>
        <end position="209"/>
    </location>
</feature>
<evidence type="ECO:0000313" key="4">
    <source>
        <dbReference type="Proteomes" id="UP001175271"/>
    </source>
</evidence>
<dbReference type="AlphaFoldDB" id="A0AA39ILL9"/>
<organism evidence="3 4">
    <name type="scientific">Steinernema hermaphroditum</name>
    <dbReference type="NCBI Taxonomy" id="289476"/>
    <lineage>
        <taxon>Eukaryota</taxon>
        <taxon>Metazoa</taxon>
        <taxon>Ecdysozoa</taxon>
        <taxon>Nematoda</taxon>
        <taxon>Chromadorea</taxon>
        <taxon>Rhabditida</taxon>
        <taxon>Tylenchina</taxon>
        <taxon>Panagrolaimomorpha</taxon>
        <taxon>Strongyloidoidea</taxon>
        <taxon>Steinernematidae</taxon>
        <taxon>Steinernema</taxon>
    </lineage>
</organism>
<dbReference type="InterPro" id="IPR029052">
    <property type="entry name" value="Metallo-depent_PP-like"/>
</dbReference>
<accession>A0AA39ILL9</accession>
<evidence type="ECO:0000259" key="2">
    <source>
        <dbReference type="Pfam" id="PF00149"/>
    </source>
</evidence>
<comment type="caution">
    <text evidence="3">The sequence shown here is derived from an EMBL/GenBank/DDBJ whole genome shotgun (WGS) entry which is preliminary data.</text>
</comment>
<keyword evidence="4" id="KW-1185">Reference proteome</keyword>
<dbReference type="Proteomes" id="UP001175271">
    <property type="component" value="Unassembled WGS sequence"/>
</dbReference>
<keyword evidence="1" id="KW-0812">Transmembrane</keyword>
<dbReference type="Pfam" id="PF00149">
    <property type="entry name" value="Metallophos"/>
    <property type="match status" value="1"/>
</dbReference>
<sequence>MPRMGCGFLCFLKAAILYVVGHFAISHFGEHFVNKRSGYEKGTCRRFIAILNLQWAMIFCSLVIYRQLMAFFDSPFTLICTYLKPTSLTVEIYRRRVANVLLLFFLLSHLTYFLYYFDGLIQWLLFEISSICLGVWAHLMFFCFGFFALNCVLPFLKGVDCFSNLLEKLARISFIRLLLWNRQFQAVFSLIVSVCISLVCFMSADYIYVRTAELPISNLSPKAEGLRIAVLSDLHAGGAVHRDQIAHVVDRTNDMNADAVFIVGDMTDGTIEHLESRIEPLRHLRSRLGTFMVTGNHDYYFDDALAWIRLFKSYGIKVLTNSKADLEGICLVGLNDISSGTSGIPSHEMNISSVILECEASKSVIVLSHNPASAKHISESNLSYNGVDLIISGHTHSGQFYVMLPFIYFVLPYVHGLYTVPMKFVSHNTILLVTAGTLYQGPPMKMPFYSNIWQVTLMAKRTSEFVDLD</sequence>
<dbReference type="GO" id="GO:0016787">
    <property type="term" value="F:hydrolase activity"/>
    <property type="evidence" value="ECO:0007669"/>
    <property type="project" value="InterPro"/>
</dbReference>
<evidence type="ECO:0000313" key="3">
    <source>
        <dbReference type="EMBL" id="KAK0425353.1"/>
    </source>
</evidence>
<dbReference type="PANTHER" id="PTHR31302">
    <property type="entry name" value="TRANSMEMBRANE PROTEIN WITH METALLOPHOSPHOESTERASE DOMAIN-RELATED"/>
    <property type="match status" value="1"/>
</dbReference>
<dbReference type="Gene3D" id="3.60.21.10">
    <property type="match status" value="1"/>
</dbReference>
<dbReference type="InterPro" id="IPR004843">
    <property type="entry name" value="Calcineurin-like_PHP"/>
</dbReference>
<keyword evidence="1" id="KW-1133">Transmembrane helix</keyword>
<feature type="transmembrane region" description="Helical" evidence="1">
    <location>
        <begin position="97"/>
        <end position="117"/>
    </location>
</feature>
<gene>
    <name evidence="3" type="ORF">QR680_009155</name>
</gene>
<proteinExistence type="predicted"/>